<keyword evidence="1" id="KW-0472">Membrane</keyword>
<feature type="transmembrane region" description="Helical" evidence="1">
    <location>
        <begin position="116"/>
        <end position="138"/>
    </location>
</feature>
<dbReference type="RefSeq" id="WP_073326423.1">
    <property type="nucleotide sequence ID" value="NZ_FQYO01000001.1"/>
</dbReference>
<name>A0A1M6B1M8_9RHOB</name>
<gene>
    <name evidence="3" type="ORF">SAMN05444417_0733</name>
</gene>
<dbReference type="OrthoDB" id="5186924at2"/>
<reference evidence="3 4" key="1">
    <citation type="submission" date="2016-11" db="EMBL/GenBank/DDBJ databases">
        <authorList>
            <person name="Jaros S."/>
            <person name="Januszkiewicz K."/>
            <person name="Wedrychowicz H."/>
        </authorList>
    </citation>
    <scope>NUCLEOTIDE SEQUENCE [LARGE SCALE GENOMIC DNA]</scope>
    <source>
        <strain evidence="3 4">DSM 100565</strain>
    </source>
</reference>
<dbReference type="Proteomes" id="UP000184292">
    <property type="component" value="Unassembled WGS sequence"/>
</dbReference>
<feature type="transmembrane region" description="Helical" evidence="1">
    <location>
        <begin position="75"/>
        <end position="96"/>
    </location>
</feature>
<accession>A0A1M6B1M8</accession>
<proteinExistence type="predicted"/>
<dbReference type="EMBL" id="FQYO01000001">
    <property type="protein sequence ID" value="SHI42629.1"/>
    <property type="molecule type" value="Genomic_DNA"/>
</dbReference>
<keyword evidence="1" id="KW-1133">Transmembrane helix</keyword>
<keyword evidence="1" id="KW-0812">Transmembrane</keyword>
<dbReference type="Pfam" id="PF07331">
    <property type="entry name" value="TctB"/>
    <property type="match status" value="1"/>
</dbReference>
<protein>
    <submittedName>
        <fullName evidence="3">Tripartite tricarboxylate transporter TctB family protein</fullName>
    </submittedName>
</protein>
<feature type="domain" description="DUF1468" evidence="2">
    <location>
        <begin position="11"/>
        <end position="143"/>
    </location>
</feature>
<dbReference type="STRING" id="1447782.SAMN05444417_0733"/>
<evidence type="ECO:0000313" key="4">
    <source>
        <dbReference type="Proteomes" id="UP000184292"/>
    </source>
</evidence>
<sequence>MVKRDWPDIWGGLAIALLGLGAAGWAWITYDPGTLRRLGPGAFPIGLGLALAGLGLAIALPALKRAGAAVTPEPWAAACVLGAILVFGLGLRPLGLVPATALSVLVSTLPAPRPGWLWRAVLAVLVTGLTVLLFHVGLRMTLPLWPRT</sequence>
<organism evidence="3 4">
    <name type="scientific">Wenxinia saemankumensis</name>
    <dbReference type="NCBI Taxonomy" id="1447782"/>
    <lineage>
        <taxon>Bacteria</taxon>
        <taxon>Pseudomonadati</taxon>
        <taxon>Pseudomonadota</taxon>
        <taxon>Alphaproteobacteria</taxon>
        <taxon>Rhodobacterales</taxon>
        <taxon>Roseobacteraceae</taxon>
        <taxon>Wenxinia</taxon>
    </lineage>
</organism>
<dbReference type="InterPro" id="IPR009936">
    <property type="entry name" value="DUF1468"/>
</dbReference>
<dbReference type="AlphaFoldDB" id="A0A1M6B1M8"/>
<feature type="transmembrane region" description="Helical" evidence="1">
    <location>
        <begin position="9"/>
        <end position="30"/>
    </location>
</feature>
<keyword evidence="4" id="KW-1185">Reference proteome</keyword>
<evidence type="ECO:0000259" key="2">
    <source>
        <dbReference type="Pfam" id="PF07331"/>
    </source>
</evidence>
<evidence type="ECO:0000256" key="1">
    <source>
        <dbReference type="SAM" id="Phobius"/>
    </source>
</evidence>
<evidence type="ECO:0000313" key="3">
    <source>
        <dbReference type="EMBL" id="SHI42629.1"/>
    </source>
</evidence>
<feature type="transmembrane region" description="Helical" evidence="1">
    <location>
        <begin position="42"/>
        <end position="63"/>
    </location>
</feature>